<keyword evidence="1" id="KW-1133">Transmembrane helix</keyword>
<feature type="transmembrane region" description="Helical" evidence="1">
    <location>
        <begin position="71"/>
        <end position="91"/>
    </location>
</feature>
<dbReference type="Proteomes" id="UP001302316">
    <property type="component" value="Unassembled WGS sequence"/>
</dbReference>
<dbReference type="PIRSF" id="PIRSF005610">
    <property type="entry name" value="SirB"/>
    <property type="match status" value="1"/>
</dbReference>
<feature type="transmembrane region" description="Helical" evidence="1">
    <location>
        <begin position="98"/>
        <end position="116"/>
    </location>
</feature>
<dbReference type="PANTHER" id="PTHR39594">
    <property type="entry name" value="PROTEIN YCHQ"/>
    <property type="match status" value="1"/>
</dbReference>
<gene>
    <name evidence="2" type="ORF">VCB98_02030</name>
</gene>
<name>A0AAP6JDA4_9GAMM</name>
<comment type="caution">
    <text evidence="2">The sequence shown here is derived from an EMBL/GenBank/DDBJ whole genome shotgun (WGS) entry which is preliminary data.</text>
</comment>
<dbReference type="InterPro" id="IPR007360">
    <property type="entry name" value="SirB"/>
</dbReference>
<protein>
    <submittedName>
        <fullName evidence="2">SirB2 family protein</fullName>
    </submittedName>
</protein>
<keyword evidence="3" id="KW-1185">Reference proteome</keyword>
<dbReference type="Pfam" id="PF04247">
    <property type="entry name" value="SirB"/>
    <property type="match status" value="1"/>
</dbReference>
<keyword evidence="1" id="KW-0812">Transmembrane</keyword>
<dbReference type="EMBL" id="JAYGII010000002">
    <property type="protein sequence ID" value="MEA5444593.1"/>
    <property type="molecule type" value="Genomic_DNA"/>
</dbReference>
<dbReference type="AlphaFoldDB" id="A0AAP6JDA4"/>
<keyword evidence="1" id="KW-0472">Membrane</keyword>
<proteinExistence type="predicted"/>
<evidence type="ECO:0000313" key="3">
    <source>
        <dbReference type="Proteomes" id="UP001302316"/>
    </source>
</evidence>
<feature type="transmembrane region" description="Helical" evidence="1">
    <location>
        <begin position="41"/>
        <end position="65"/>
    </location>
</feature>
<organism evidence="2 3">
    <name type="scientific">Natronospira elongata</name>
    <dbReference type="NCBI Taxonomy" id="3110268"/>
    <lineage>
        <taxon>Bacteria</taxon>
        <taxon>Pseudomonadati</taxon>
        <taxon>Pseudomonadota</taxon>
        <taxon>Gammaproteobacteria</taxon>
        <taxon>Natronospirales</taxon>
        <taxon>Natronospiraceae</taxon>
        <taxon>Natronospira</taxon>
    </lineage>
</organism>
<dbReference type="GO" id="GO:0005886">
    <property type="term" value="C:plasma membrane"/>
    <property type="evidence" value="ECO:0007669"/>
    <property type="project" value="TreeGrafter"/>
</dbReference>
<reference evidence="2 3" key="1">
    <citation type="submission" date="2023-12" db="EMBL/GenBank/DDBJ databases">
        <title>Whole-genome sequencing of halo(alkali)philic microorganisms from hypersaline lakes.</title>
        <authorList>
            <person name="Sorokin D.Y."/>
            <person name="Merkel A.Y."/>
            <person name="Messina E."/>
            <person name="Yakimov M."/>
        </authorList>
    </citation>
    <scope>NUCLEOTIDE SEQUENCE [LARGE SCALE GENOMIC DNA]</scope>
    <source>
        <strain evidence="2 3">AB-CW1</strain>
    </source>
</reference>
<evidence type="ECO:0000313" key="2">
    <source>
        <dbReference type="EMBL" id="MEA5444593.1"/>
    </source>
</evidence>
<evidence type="ECO:0000256" key="1">
    <source>
        <dbReference type="SAM" id="Phobius"/>
    </source>
</evidence>
<dbReference type="PANTHER" id="PTHR39594:SF1">
    <property type="entry name" value="PROTEIN YCHQ"/>
    <property type="match status" value="1"/>
</dbReference>
<feature type="transmembrane region" description="Helical" evidence="1">
    <location>
        <begin position="12"/>
        <end position="29"/>
    </location>
</feature>
<accession>A0AAP6JDA4</accession>
<sequence length="128" mass="13686">MYMGIKHLHMGLALLSILGFMLRGGWLLLTGDRPGSRLAKIAPHVVDTLLLLSGILLLGMTGWAFLSQPWMLVKLGLVALYIGVGIAAFRVSAGAARWGLFFLAVLVFLQTMSVAFSKSALGLAGFVL</sequence>
<dbReference type="RefSeq" id="WP_346049952.1">
    <property type="nucleotide sequence ID" value="NZ_JAYGII010000002.1"/>
</dbReference>